<keyword evidence="3" id="KW-1185">Reference proteome</keyword>
<dbReference type="AlphaFoldDB" id="A0A7J8AM13"/>
<proteinExistence type="predicted"/>
<feature type="compositionally biased region" description="Low complexity" evidence="1">
    <location>
        <begin position="19"/>
        <end position="36"/>
    </location>
</feature>
<accession>A0A7J8AM13</accession>
<protein>
    <submittedName>
        <fullName evidence="2">Uncharacterized protein</fullName>
    </submittedName>
</protein>
<dbReference type="Proteomes" id="UP000527355">
    <property type="component" value="Unassembled WGS sequence"/>
</dbReference>
<organism evidence="2 3">
    <name type="scientific">Myotis myotis</name>
    <name type="common">Greater mouse-eared bat</name>
    <name type="synonym">Vespertilio myotis</name>
    <dbReference type="NCBI Taxonomy" id="51298"/>
    <lineage>
        <taxon>Eukaryota</taxon>
        <taxon>Metazoa</taxon>
        <taxon>Chordata</taxon>
        <taxon>Craniata</taxon>
        <taxon>Vertebrata</taxon>
        <taxon>Euteleostomi</taxon>
        <taxon>Mammalia</taxon>
        <taxon>Eutheria</taxon>
        <taxon>Laurasiatheria</taxon>
        <taxon>Chiroptera</taxon>
        <taxon>Yangochiroptera</taxon>
        <taxon>Vespertilionidae</taxon>
        <taxon>Myotis</taxon>
    </lineage>
</organism>
<name>A0A7J8AM13_MYOMY</name>
<evidence type="ECO:0000256" key="1">
    <source>
        <dbReference type="SAM" id="MobiDB-lite"/>
    </source>
</evidence>
<feature type="compositionally biased region" description="Polar residues" evidence="1">
    <location>
        <begin position="119"/>
        <end position="128"/>
    </location>
</feature>
<evidence type="ECO:0000313" key="3">
    <source>
        <dbReference type="Proteomes" id="UP000527355"/>
    </source>
</evidence>
<sequence length="181" mass="19045">MSVTAMRRVRDPLHPALHTPPSVRPVLPSSPTSPLTALPPTPTAHRALVPPSPPDRPSDWNWTAVVGCCPRMKPPGVAPCERWAPPAGRGGEQPGAPSGSVELLAGDSEEQQPPLWPWATTQHRNTGPNARHVVLPRPQATPCPAGSLNGRRQVSSVSPGHPGKTGVGAGVQPLRSRGPQR</sequence>
<reference evidence="2 3" key="1">
    <citation type="journal article" date="2020" name="Nature">
        <title>Six reference-quality genomes reveal evolution of bat adaptations.</title>
        <authorList>
            <person name="Jebb D."/>
            <person name="Huang Z."/>
            <person name="Pippel M."/>
            <person name="Hughes G.M."/>
            <person name="Lavrichenko K."/>
            <person name="Devanna P."/>
            <person name="Winkler S."/>
            <person name="Jermiin L.S."/>
            <person name="Skirmuntt E.C."/>
            <person name="Katzourakis A."/>
            <person name="Burkitt-Gray L."/>
            <person name="Ray D.A."/>
            <person name="Sullivan K.A.M."/>
            <person name="Roscito J.G."/>
            <person name="Kirilenko B.M."/>
            <person name="Davalos L.M."/>
            <person name="Corthals A.P."/>
            <person name="Power M.L."/>
            <person name="Jones G."/>
            <person name="Ransome R.D."/>
            <person name="Dechmann D.K.N."/>
            <person name="Locatelli A.G."/>
            <person name="Puechmaille S.J."/>
            <person name="Fedrigo O."/>
            <person name="Jarvis E.D."/>
            <person name="Hiller M."/>
            <person name="Vernes S.C."/>
            <person name="Myers E.W."/>
            <person name="Teeling E.C."/>
        </authorList>
    </citation>
    <scope>NUCLEOTIDE SEQUENCE [LARGE SCALE GENOMIC DNA]</scope>
    <source>
        <strain evidence="2">MMyoMyo1</strain>
        <tissue evidence="2">Flight muscle</tissue>
    </source>
</reference>
<feature type="region of interest" description="Disordered" evidence="1">
    <location>
        <begin position="80"/>
        <end position="181"/>
    </location>
</feature>
<comment type="caution">
    <text evidence="2">The sequence shown here is derived from an EMBL/GenBank/DDBJ whole genome shotgun (WGS) entry which is preliminary data.</text>
</comment>
<evidence type="ECO:0000313" key="2">
    <source>
        <dbReference type="EMBL" id="KAF6387279.1"/>
    </source>
</evidence>
<gene>
    <name evidence="2" type="ORF">mMyoMyo1_007794</name>
</gene>
<feature type="region of interest" description="Disordered" evidence="1">
    <location>
        <begin position="1"/>
        <end position="58"/>
    </location>
</feature>
<dbReference type="EMBL" id="JABWUV010000001">
    <property type="protein sequence ID" value="KAF6387279.1"/>
    <property type="molecule type" value="Genomic_DNA"/>
</dbReference>